<reference evidence="1 2" key="1">
    <citation type="submission" date="2018-06" db="EMBL/GenBank/DDBJ databases">
        <title>Genomic Encyclopedia of Archaeal and Bacterial Type Strains, Phase II (KMG-II): from individual species to whole genera.</title>
        <authorList>
            <person name="Goeker M."/>
        </authorList>
    </citation>
    <scope>NUCLEOTIDE SEQUENCE [LARGE SCALE GENOMIC DNA]</scope>
    <source>
        <strain evidence="1 2">DSM 29821</strain>
    </source>
</reference>
<evidence type="ECO:0000313" key="2">
    <source>
        <dbReference type="Proteomes" id="UP000249819"/>
    </source>
</evidence>
<gene>
    <name evidence="1" type="ORF">CLV59_1011002</name>
</gene>
<name>A0A327WKB6_9BACT</name>
<organism evidence="1 2">
    <name type="scientific">Chitinophaga dinghuensis</name>
    <dbReference type="NCBI Taxonomy" id="1539050"/>
    <lineage>
        <taxon>Bacteria</taxon>
        <taxon>Pseudomonadati</taxon>
        <taxon>Bacteroidota</taxon>
        <taxon>Chitinophagia</taxon>
        <taxon>Chitinophagales</taxon>
        <taxon>Chitinophagaceae</taxon>
        <taxon>Chitinophaga</taxon>
    </lineage>
</organism>
<keyword evidence="2" id="KW-1185">Reference proteome</keyword>
<dbReference type="OrthoDB" id="678832at2"/>
<evidence type="ECO:0000313" key="1">
    <source>
        <dbReference type="EMBL" id="RAJ88234.1"/>
    </source>
</evidence>
<protein>
    <submittedName>
        <fullName evidence="1">Uncharacterized protein</fullName>
    </submittedName>
</protein>
<dbReference type="Proteomes" id="UP000249819">
    <property type="component" value="Unassembled WGS sequence"/>
</dbReference>
<dbReference type="AlphaFoldDB" id="A0A327WKB6"/>
<comment type="caution">
    <text evidence="1">The sequence shown here is derived from an EMBL/GenBank/DDBJ whole genome shotgun (WGS) entry which is preliminary data.</text>
</comment>
<proteinExistence type="predicted"/>
<dbReference type="RefSeq" id="WP_111590876.1">
    <property type="nucleotide sequence ID" value="NZ_QLMA01000001.1"/>
</dbReference>
<sequence length="122" mass="14096">MLSLIIEDCVNLDDLLVSLSHYFKETVSIAYLDIDSELSEDIDVVLECVPMKGDVCWEVCIYSHLKLDIKELSVYLCRYFKTRIIIGDDQINPFTWILITATGKEQSVEQIPNDEGLFLFKR</sequence>
<accession>A0A327WKB6</accession>
<dbReference type="EMBL" id="QLMA01000001">
    <property type="protein sequence ID" value="RAJ88234.1"/>
    <property type="molecule type" value="Genomic_DNA"/>
</dbReference>